<comment type="caution">
    <text evidence="3">The sequence shown here is derived from an EMBL/GenBank/DDBJ whole genome shotgun (WGS) entry which is preliminary data.</text>
</comment>
<keyword evidence="4" id="KW-1185">Reference proteome</keyword>
<dbReference type="AlphaFoldDB" id="A0AAD9IDJ3"/>
<organism evidence="3 4">
    <name type="scientific">Phyllachora maydis</name>
    <dbReference type="NCBI Taxonomy" id="1825666"/>
    <lineage>
        <taxon>Eukaryota</taxon>
        <taxon>Fungi</taxon>
        <taxon>Dikarya</taxon>
        <taxon>Ascomycota</taxon>
        <taxon>Pezizomycotina</taxon>
        <taxon>Sordariomycetes</taxon>
        <taxon>Sordariomycetidae</taxon>
        <taxon>Phyllachorales</taxon>
        <taxon>Phyllachoraceae</taxon>
        <taxon>Phyllachora</taxon>
    </lineage>
</organism>
<keyword evidence="1" id="KW-0175">Coiled coil</keyword>
<feature type="region of interest" description="Disordered" evidence="2">
    <location>
        <begin position="202"/>
        <end position="255"/>
    </location>
</feature>
<accession>A0AAD9IDJ3</accession>
<feature type="compositionally biased region" description="Polar residues" evidence="2">
    <location>
        <begin position="228"/>
        <end position="237"/>
    </location>
</feature>
<dbReference type="EMBL" id="JAQQPM010000009">
    <property type="protein sequence ID" value="KAK2075219.1"/>
    <property type="molecule type" value="Genomic_DNA"/>
</dbReference>
<reference evidence="3" key="1">
    <citation type="journal article" date="2023" name="Mol. Plant Microbe Interact.">
        <title>Elucidating the Obligate Nature and Biological Capacity of an Invasive Fungal Corn Pathogen.</title>
        <authorList>
            <person name="MacCready J.S."/>
            <person name="Roggenkamp E.M."/>
            <person name="Gdanetz K."/>
            <person name="Chilvers M.I."/>
        </authorList>
    </citation>
    <scope>NUCLEOTIDE SEQUENCE</scope>
    <source>
        <strain evidence="3">PM02</strain>
    </source>
</reference>
<feature type="compositionally biased region" description="Basic and acidic residues" evidence="2">
    <location>
        <begin position="319"/>
        <end position="335"/>
    </location>
</feature>
<evidence type="ECO:0000256" key="1">
    <source>
        <dbReference type="SAM" id="Coils"/>
    </source>
</evidence>
<feature type="coiled-coil region" evidence="1">
    <location>
        <begin position="166"/>
        <end position="194"/>
    </location>
</feature>
<sequence length="764" mass="86370">MKRIDHPRLRISLLPEFPHSTRAGLPRVPKGDIVQRGLSWSFDCARHEDPAATQLILNLNVTRTFGLPGHLDFSGPGAEETAVMESALKHWKRKQDEMERKHRQLLHDEELKFEQAKLVVNQSLAADRNKAFQDFSFAPRPLHPDLRRSLDDFLETQYSTQMRNCVLTYKLRLANLEEEKKQHLEALNQEMRADLDRYLRPSRPVKPRGPSFAPQVTGHDHGFRDFQVSPTTTQQPARQDRTISEPDADQEGLVPPTLDVVRDGSDVPRQAQVEQQLGQQAHTSYLPDVPPHQQLRTNWHASKTGEVRTAVVPTLGVKRKADDTPPQTEAKRAKGNDGTPRPCRAQSFIAPTRTISFDEVYQHGEAKFKHTIVEYPKNNGRTQAVQVLGYEVVGCTPEKVKLNNSAVQEALTNGYKPVKSTGSNRAKLRAHRLSLKIAQPRQLYLGFWADENEKRNYAVMLLPWTSDLSDAGLSGTLGSIGLLKNHPPRCFKFDKRKTRVLGWAPGFEDGGKYEAQRKFPVMYFDRPTDRSVGWIRVEDLSPFDFHDPNWEQIPFFQDAVEYYNDCRLFPLGAETQSGSDERVQEQINDTPAEVIKTTVLSSKTHSNPNSVANSPVEARPFSPSARWESKVKADNVWEVCAYSDDTGRSFCQDKANKGPMLRVRFNAESSRVETSEDTKACFRVSIDFLNVEAMTVHQPQGSSCKVSLRMKDGAKAGGIKEQSLTFDTSDAMGRIENGRIHARRFCGWAKSANKEINYTNKAFG</sequence>
<evidence type="ECO:0000256" key="2">
    <source>
        <dbReference type="SAM" id="MobiDB-lite"/>
    </source>
</evidence>
<feature type="region of interest" description="Disordered" evidence="2">
    <location>
        <begin position="317"/>
        <end position="344"/>
    </location>
</feature>
<protein>
    <submittedName>
        <fullName evidence="3">Uncharacterized protein</fullName>
    </submittedName>
</protein>
<name>A0AAD9IDJ3_9PEZI</name>
<evidence type="ECO:0000313" key="3">
    <source>
        <dbReference type="EMBL" id="KAK2075219.1"/>
    </source>
</evidence>
<evidence type="ECO:0000313" key="4">
    <source>
        <dbReference type="Proteomes" id="UP001217918"/>
    </source>
</evidence>
<gene>
    <name evidence="3" type="ORF">P8C59_009364</name>
</gene>
<proteinExistence type="predicted"/>
<dbReference type="Proteomes" id="UP001217918">
    <property type="component" value="Unassembled WGS sequence"/>
</dbReference>